<dbReference type="EMBL" id="JBBXMP010000461">
    <property type="protein sequence ID" value="KAL0057686.1"/>
    <property type="molecule type" value="Genomic_DNA"/>
</dbReference>
<keyword evidence="1" id="KW-0863">Zinc-finger</keyword>
<evidence type="ECO:0000313" key="3">
    <source>
        <dbReference type="EMBL" id="KAL0057686.1"/>
    </source>
</evidence>
<gene>
    <name evidence="3" type="primary">PSH1_4</name>
    <name evidence="3" type="ORF">AAF712_015664</name>
</gene>
<keyword evidence="1" id="KW-0479">Metal-binding</keyword>
<feature type="domain" description="RING-type" evidence="2">
    <location>
        <begin position="71"/>
        <end position="136"/>
    </location>
</feature>
<comment type="caution">
    <text evidence="3">The sequence shown here is derived from an EMBL/GenBank/DDBJ whole genome shotgun (WGS) entry which is preliminary data.</text>
</comment>
<keyword evidence="1" id="KW-0862">Zinc</keyword>
<evidence type="ECO:0000256" key="1">
    <source>
        <dbReference type="PROSITE-ProRule" id="PRU00175"/>
    </source>
</evidence>
<dbReference type="InterPro" id="IPR013083">
    <property type="entry name" value="Znf_RING/FYVE/PHD"/>
</dbReference>
<evidence type="ECO:0000259" key="2">
    <source>
        <dbReference type="PROSITE" id="PS50089"/>
    </source>
</evidence>
<keyword evidence="4" id="KW-1185">Reference proteome</keyword>
<dbReference type="InterPro" id="IPR001841">
    <property type="entry name" value="Znf_RING"/>
</dbReference>
<dbReference type="PROSITE" id="PS50089">
    <property type="entry name" value="ZF_RING_2"/>
    <property type="match status" value="1"/>
</dbReference>
<dbReference type="Pfam" id="PF13923">
    <property type="entry name" value="zf-C3HC4_2"/>
    <property type="match status" value="1"/>
</dbReference>
<dbReference type="SUPFAM" id="SSF57850">
    <property type="entry name" value="RING/U-box"/>
    <property type="match status" value="1"/>
</dbReference>
<accession>A0ABR2Z7V9</accession>
<sequence>MESSVDDTPASGLTDLRILTTNEDMTHVASLVSSAERMDLSGLQREHIAHLTQSIETNKGYMDALFGTLACGICLDILREPRTVACCGSSFCGQCILKWRKTKLGLRREVEGKVIWLDEPRTETFQRGKVKCPLCTERLIFPPIPSSRLKRLAEDYLAKEGIELAACEDEIAWDWPVPHPIMIQTANARYLSSFPLTSTSSGRQIGT</sequence>
<dbReference type="SMART" id="SM00184">
    <property type="entry name" value="RING"/>
    <property type="match status" value="1"/>
</dbReference>
<evidence type="ECO:0000313" key="4">
    <source>
        <dbReference type="Proteomes" id="UP001437256"/>
    </source>
</evidence>
<name>A0ABR2Z7V9_9AGAR</name>
<dbReference type="Proteomes" id="UP001437256">
    <property type="component" value="Unassembled WGS sequence"/>
</dbReference>
<proteinExistence type="predicted"/>
<dbReference type="Gene3D" id="3.30.40.10">
    <property type="entry name" value="Zinc/RING finger domain, C3HC4 (zinc finger)"/>
    <property type="match status" value="1"/>
</dbReference>
<protein>
    <submittedName>
        <fullName evidence="3">E3 ubiquitin ligase</fullName>
    </submittedName>
</protein>
<reference evidence="3 4" key="1">
    <citation type="submission" date="2024-05" db="EMBL/GenBank/DDBJ databases">
        <title>A draft genome resource for the thread blight pathogen Marasmius tenuissimus strain MS-2.</title>
        <authorList>
            <person name="Yulfo-Soto G.E."/>
            <person name="Baruah I.K."/>
            <person name="Amoako-Attah I."/>
            <person name="Bukari Y."/>
            <person name="Meinhardt L.W."/>
            <person name="Bailey B.A."/>
            <person name="Cohen S.P."/>
        </authorList>
    </citation>
    <scope>NUCLEOTIDE SEQUENCE [LARGE SCALE GENOMIC DNA]</scope>
    <source>
        <strain evidence="3 4">MS-2</strain>
    </source>
</reference>
<organism evidence="3 4">
    <name type="scientific">Marasmius tenuissimus</name>
    <dbReference type="NCBI Taxonomy" id="585030"/>
    <lineage>
        <taxon>Eukaryota</taxon>
        <taxon>Fungi</taxon>
        <taxon>Dikarya</taxon>
        <taxon>Basidiomycota</taxon>
        <taxon>Agaricomycotina</taxon>
        <taxon>Agaricomycetes</taxon>
        <taxon>Agaricomycetidae</taxon>
        <taxon>Agaricales</taxon>
        <taxon>Marasmiineae</taxon>
        <taxon>Marasmiaceae</taxon>
        <taxon>Marasmius</taxon>
    </lineage>
</organism>